<dbReference type="AlphaFoldDB" id="A0A1R1F4H0"/>
<organism evidence="1 2">
    <name type="scientific">Paenibacillus rhizosphaerae</name>
    <dbReference type="NCBI Taxonomy" id="297318"/>
    <lineage>
        <taxon>Bacteria</taxon>
        <taxon>Bacillati</taxon>
        <taxon>Bacillota</taxon>
        <taxon>Bacilli</taxon>
        <taxon>Bacillales</taxon>
        <taxon>Paenibacillaceae</taxon>
        <taxon>Paenibacillus</taxon>
    </lineage>
</organism>
<gene>
    <name evidence="1" type="ORF">BK138_02030</name>
</gene>
<evidence type="ECO:0000313" key="1">
    <source>
        <dbReference type="EMBL" id="OMF59009.1"/>
    </source>
</evidence>
<dbReference type="Pfam" id="PF16167">
    <property type="entry name" value="DUF4871"/>
    <property type="match status" value="1"/>
</dbReference>
<dbReference type="InterPro" id="IPR032366">
    <property type="entry name" value="DUF4871"/>
</dbReference>
<proteinExistence type="predicted"/>
<comment type="caution">
    <text evidence="1">The sequence shown here is derived from an EMBL/GenBank/DDBJ whole genome shotgun (WGS) entry which is preliminary data.</text>
</comment>
<dbReference type="Proteomes" id="UP000187172">
    <property type="component" value="Unassembled WGS sequence"/>
</dbReference>
<evidence type="ECO:0008006" key="3">
    <source>
        <dbReference type="Google" id="ProtNLM"/>
    </source>
</evidence>
<accession>A0A1R1F4H0</accession>
<reference evidence="1 2" key="1">
    <citation type="submission" date="2016-11" db="EMBL/GenBank/DDBJ databases">
        <title>Paenibacillus species isolates.</title>
        <authorList>
            <person name="Beno S.M."/>
        </authorList>
    </citation>
    <scope>NUCLEOTIDE SEQUENCE [LARGE SCALE GENOMIC DNA]</scope>
    <source>
        <strain evidence="1 2">FSL R5-0378</strain>
    </source>
</reference>
<evidence type="ECO:0000313" key="2">
    <source>
        <dbReference type="Proteomes" id="UP000187172"/>
    </source>
</evidence>
<protein>
    <recommendedName>
        <fullName evidence="3">DUF4871 domain-containing protein</fullName>
    </recommendedName>
</protein>
<dbReference type="Gene3D" id="2.60.40.3830">
    <property type="match status" value="1"/>
</dbReference>
<name>A0A1R1F4H0_9BACL</name>
<dbReference type="EMBL" id="MRTP01000001">
    <property type="protein sequence ID" value="OMF59009.1"/>
    <property type="molecule type" value="Genomic_DNA"/>
</dbReference>
<keyword evidence="2" id="KW-1185">Reference proteome</keyword>
<sequence>MLIVGLLILFGCSNTSEKDAEVSPKFVSEGIEMQGIEGKIGILGPNFVANQANKHMWHLWGSKADLDGEFKVDAMNIKSGEKINPFTADIPTSLFGPNNGADAHLPSSMRLPKPGIWQLNAYIDEKLFGSINVEVK</sequence>